<dbReference type="InterPro" id="IPR050563">
    <property type="entry name" value="4-hydroxybenzoyl-CoA_TE"/>
</dbReference>
<protein>
    <submittedName>
        <fullName evidence="1">Uncharacterized protein</fullName>
    </submittedName>
</protein>
<dbReference type="Pfam" id="PF13279">
    <property type="entry name" value="4HBT_2"/>
    <property type="match status" value="1"/>
</dbReference>
<gene>
    <name evidence="1" type="ORF">GCM10007298_44260</name>
</gene>
<dbReference type="PANTHER" id="PTHR31793">
    <property type="entry name" value="4-HYDROXYBENZOYL-COA THIOESTERASE FAMILY MEMBER"/>
    <property type="match status" value="1"/>
</dbReference>
<keyword evidence="2" id="KW-1185">Reference proteome</keyword>
<dbReference type="SUPFAM" id="SSF54637">
    <property type="entry name" value="Thioesterase/thiol ester dehydrase-isomerase"/>
    <property type="match status" value="1"/>
</dbReference>
<dbReference type="Proteomes" id="UP000632454">
    <property type="component" value="Unassembled WGS sequence"/>
</dbReference>
<reference evidence="2" key="1">
    <citation type="journal article" date="2019" name="Int. J. Syst. Evol. Microbiol.">
        <title>The Global Catalogue of Microorganisms (GCM) 10K type strain sequencing project: providing services to taxonomists for standard genome sequencing and annotation.</title>
        <authorList>
            <consortium name="The Broad Institute Genomics Platform"/>
            <consortium name="The Broad Institute Genome Sequencing Center for Infectious Disease"/>
            <person name="Wu L."/>
            <person name="Ma J."/>
        </authorList>
    </citation>
    <scope>NUCLEOTIDE SEQUENCE [LARGE SCALE GENOMIC DNA]</scope>
    <source>
        <strain evidence="2">CCM 7855</strain>
    </source>
</reference>
<accession>A0ABQ1V9E0</accession>
<dbReference type="Gene3D" id="3.10.129.10">
    <property type="entry name" value="Hotdog Thioesterase"/>
    <property type="match status" value="1"/>
</dbReference>
<dbReference type="PANTHER" id="PTHR31793:SF24">
    <property type="entry name" value="LONG-CHAIN ACYL-COA THIOESTERASE FADM"/>
    <property type="match status" value="1"/>
</dbReference>
<evidence type="ECO:0000313" key="2">
    <source>
        <dbReference type="Proteomes" id="UP000632454"/>
    </source>
</evidence>
<comment type="caution">
    <text evidence="1">The sequence shown here is derived from an EMBL/GenBank/DDBJ whole genome shotgun (WGS) entry which is preliminary data.</text>
</comment>
<dbReference type="EMBL" id="BMCS01000003">
    <property type="protein sequence ID" value="GGF43673.1"/>
    <property type="molecule type" value="Genomic_DNA"/>
</dbReference>
<dbReference type="CDD" id="cd00586">
    <property type="entry name" value="4HBT"/>
    <property type="match status" value="1"/>
</dbReference>
<evidence type="ECO:0000313" key="1">
    <source>
        <dbReference type="EMBL" id="GGF43673.1"/>
    </source>
</evidence>
<dbReference type="RefSeq" id="WP_188492991.1">
    <property type="nucleotide sequence ID" value="NZ_BMCS01000003.1"/>
</dbReference>
<organism evidence="1 2">
    <name type="scientific">Williamsia phyllosphaerae</name>
    <dbReference type="NCBI Taxonomy" id="885042"/>
    <lineage>
        <taxon>Bacteria</taxon>
        <taxon>Bacillati</taxon>
        <taxon>Actinomycetota</taxon>
        <taxon>Actinomycetes</taxon>
        <taxon>Mycobacteriales</taxon>
        <taxon>Nocardiaceae</taxon>
        <taxon>Williamsia</taxon>
    </lineage>
</organism>
<dbReference type="InterPro" id="IPR029069">
    <property type="entry name" value="HotDog_dom_sf"/>
</dbReference>
<proteinExistence type="predicted"/>
<name>A0ABQ1V9E0_9NOCA</name>
<sequence length="152" mass="16501">MSDHAVTIGLQLRWGDMDINSHINNVAIARLLEESRVRAMPRLIAADTAAPRTDDATATGTGLVVVRQEVEFLATIPYTEDDIVASVWLSHVGRSSFEFGSTLADTSGRRFVQAETTLVCVDPGGAPTPMPENLAAAMRDRLDEPVALRRRA</sequence>